<accession>A0A6P1BP44</accession>
<dbReference type="Proteomes" id="UP000468531">
    <property type="component" value="Unassembled WGS sequence"/>
</dbReference>
<comment type="caution">
    <text evidence="1">The sequence shown here is derived from an EMBL/GenBank/DDBJ whole genome shotgun (WGS) entry which is preliminary data.</text>
</comment>
<dbReference type="AlphaFoldDB" id="A0A6P1BP44"/>
<evidence type="ECO:0000313" key="2">
    <source>
        <dbReference type="Proteomes" id="UP000468531"/>
    </source>
</evidence>
<organism evidence="1 2">
    <name type="scientific">Bradyrhizobium uaiense</name>
    <dbReference type="NCBI Taxonomy" id="2594946"/>
    <lineage>
        <taxon>Bacteria</taxon>
        <taxon>Pseudomonadati</taxon>
        <taxon>Pseudomonadota</taxon>
        <taxon>Alphaproteobacteria</taxon>
        <taxon>Hyphomicrobiales</taxon>
        <taxon>Nitrobacteraceae</taxon>
        <taxon>Bradyrhizobium</taxon>
    </lineage>
</organism>
<sequence>MTTIKGQLLHMLETVAQSLGDELRERLVFVGGCTTALFITDEIVLEGVRATDDVDLIVDLVGHAQWAQLQDQLRQKGFVESPEDEVICRMRLGDLQVDFMPDDQSILGFSNRWYAKGIETAVTRPLNVVLNIKRLTPELFVATKLEAYLGRGYDDLLGSRDIEDILLVVDGREELVAEIQNADDDIRCYIAEKFKALLGHEDFDHFLDGNIKGPEGRVDIVRKRFVAISQSDAGEREGNGDQLAQ</sequence>
<proteinExistence type="predicted"/>
<dbReference type="RefSeq" id="WP_163159573.1">
    <property type="nucleotide sequence ID" value="NZ_VKHP01000155.1"/>
</dbReference>
<keyword evidence="2" id="KW-1185">Reference proteome</keyword>
<name>A0A6P1BP44_9BRAD</name>
<evidence type="ECO:0008006" key="3">
    <source>
        <dbReference type="Google" id="ProtNLM"/>
    </source>
</evidence>
<evidence type="ECO:0000313" key="1">
    <source>
        <dbReference type="EMBL" id="NEU99994.1"/>
    </source>
</evidence>
<reference evidence="1 2" key="1">
    <citation type="journal article" date="2020" name="Arch. Microbiol.">
        <title>Bradyrhizobium uaiense sp. nov., a new highly efficient cowpea symbiont.</title>
        <authorList>
            <person name="Cabral Michel D."/>
            <person name="Azarias Guimaraes A."/>
            <person name="Martins da Costa E."/>
            <person name="Soares de Carvalho T."/>
            <person name="Balsanelli E."/>
            <person name="Willems A."/>
            <person name="Maltempi de Souza E."/>
            <person name="de Souza Moreira F.M."/>
        </authorList>
    </citation>
    <scope>NUCLEOTIDE SEQUENCE [LARGE SCALE GENOMIC DNA]</scope>
    <source>
        <strain evidence="1 2">UFLA 03-164</strain>
    </source>
</reference>
<gene>
    <name evidence="1" type="ORF">FNJ47_30300</name>
</gene>
<protein>
    <recommendedName>
        <fullName evidence="3">Nucleotidyl transferase AbiEii/AbiGii toxin family protein</fullName>
    </recommendedName>
</protein>
<dbReference type="EMBL" id="VKHP01000155">
    <property type="protein sequence ID" value="NEU99994.1"/>
    <property type="molecule type" value="Genomic_DNA"/>
</dbReference>